<comment type="caution">
    <text evidence="1">The sequence shown here is derived from an EMBL/GenBank/DDBJ whole genome shotgun (WGS) entry which is preliminary data.</text>
</comment>
<name>A0A2H0V606_9BACT</name>
<sequence>MKYQEQLAVSVTAHCLDATTDNIELLGKYLKFSLEFTKQLITRLLKSGHFLLPDQIVLIYLSASVENGITTFRLQLFLTSKIGTEDLGRFTFNQDENKTNNMISLLKEYLIFQREQIIHADNQLDLTAANAQNLALTVSISL</sequence>
<protein>
    <submittedName>
        <fullName evidence="1">Uncharacterized protein</fullName>
    </submittedName>
</protein>
<proteinExistence type="predicted"/>
<gene>
    <name evidence="1" type="ORF">COT97_04410</name>
</gene>
<evidence type="ECO:0000313" key="2">
    <source>
        <dbReference type="Proteomes" id="UP000229901"/>
    </source>
</evidence>
<reference evidence="2" key="1">
    <citation type="submission" date="2017-09" db="EMBL/GenBank/DDBJ databases">
        <title>Depth-based differentiation of microbial function through sediment-hosted aquifers and enrichment of novel symbionts in the deep terrestrial subsurface.</title>
        <authorList>
            <person name="Probst A.J."/>
            <person name="Ladd B."/>
            <person name="Jarett J.K."/>
            <person name="Geller-Mcgrath D.E."/>
            <person name="Sieber C.M.K."/>
            <person name="Emerson J.B."/>
            <person name="Anantharaman K."/>
            <person name="Thomas B.C."/>
            <person name="Malmstrom R."/>
            <person name="Stieglmeier M."/>
            <person name="Klingl A."/>
            <person name="Woyke T."/>
            <person name="Ryan C.M."/>
            <person name="Banfield J.F."/>
        </authorList>
    </citation>
    <scope>NUCLEOTIDE SEQUENCE [LARGE SCALE GENOMIC DNA]</scope>
</reference>
<accession>A0A2H0V606</accession>
<dbReference type="AlphaFoldDB" id="A0A2H0V606"/>
<organism evidence="1 2">
    <name type="scientific">Candidatus Falkowbacteria bacterium CG10_big_fil_rev_8_21_14_0_10_39_11</name>
    <dbReference type="NCBI Taxonomy" id="1974565"/>
    <lineage>
        <taxon>Bacteria</taxon>
        <taxon>Candidatus Falkowiibacteriota</taxon>
    </lineage>
</organism>
<evidence type="ECO:0000313" key="1">
    <source>
        <dbReference type="EMBL" id="PIR93839.1"/>
    </source>
</evidence>
<dbReference type="EMBL" id="PFAP01000034">
    <property type="protein sequence ID" value="PIR93839.1"/>
    <property type="molecule type" value="Genomic_DNA"/>
</dbReference>
<dbReference type="Proteomes" id="UP000229901">
    <property type="component" value="Unassembled WGS sequence"/>
</dbReference>